<reference evidence="1 2" key="1">
    <citation type="journal article" date="2011" name="J. Bacteriol.">
        <title>Complete genome of the cellulolytic ruminal bacterium Ruminococcus albus 7.</title>
        <authorList>
            <person name="Suen G."/>
            <person name="Stevenson D.M."/>
            <person name="Bruce D.C."/>
            <person name="Chertkov O."/>
            <person name="Copeland A."/>
            <person name="Cheng J.F."/>
            <person name="Detter C."/>
            <person name="Detter J.C."/>
            <person name="Goodwin L.A."/>
            <person name="Han C.S."/>
            <person name="Hauser L.J."/>
            <person name="Ivanova N.N."/>
            <person name="Kyrpides N.C."/>
            <person name="Land M.L."/>
            <person name="Lapidus A."/>
            <person name="Lucas S."/>
            <person name="Ovchinnikova G."/>
            <person name="Pitluck S."/>
            <person name="Tapia R."/>
            <person name="Woyke T."/>
            <person name="Boyum J."/>
            <person name="Mead D."/>
            <person name="Weimer P.J."/>
        </authorList>
    </citation>
    <scope>NUCLEOTIDE SEQUENCE [LARGE SCALE GENOMIC DNA]</scope>
    <source>
        <strain evidence="2">ATCC 27210 / DSM 20455 / JCM 14654 / NCDO 2250 / 7</strain>
    </source>
</reference>
<dbReference type="EMBL" id="CP002403">
    <property type="protein sequence ID" value="ADU22324.1"/>
    <property type="molecule type" value="Genomic_DNA"/>
</dbReference>
<dbReference type="STRING" id="697329.Rumal_1826"/>
<evidence type="ECO:0000313" key="2">
    <source>
        <dbReference type="Proteomes" id="UP000006919"/>
    </source>
</evidence>
<dbReference type="Proteomes" id="UP000006919">
    <property type="component" value="Chromosome"/>
</dbReference>
<evidence type="ECO:0000313" key="1">
    <source>
        <dbReference type="EMBL" id="ADU22324.1"/>
    </source>
</evidence>
<gene>
    <name evidence="1" type="ordered locus">Rumal_1826</name>
</gene>
<sequence>MNPMALVKLKPLFEKFRENHPRIPQFMHTAASGIEDGGAIDIKVTNAAGQKIEASIKLNADDIELFDTLRKVLSEAGDQM</sequence>
<dbReference type="OrthoDB" id="1766780at2"/>
<accession>E6UAA2</accession>
<proteinExistence type="predicted"/>
<protein>
    <submittedName>
        <fullName evidence="1">Uncharacterized protein</fullName>
    </submittedName>
</protein>
<dbReference type="RefSeq" id="WP_013498488.1">
    <property type="nucleotide sequence ID" value="NC_014833.1"/>
</dbReference>
<dbReference type="KEGG" id="ral:Rumal_1826"/>
<organism evidence="1 2">
    <name type="scientific">Ruminococcus albus (strain ATCC 27210 / DSM 20455 / JCM 14654 / NCDO 2250 / 7)</name>
    <dbReference type="NCBI Taxonomy" id="697329"/>
    <lineage>
        <taxon>Bacteria</taxon>
        <taxon>Bacillati</taxon>
        <taxon>Bacillota</taxon>
        <taxon>Clostridia</taxon>
        <taxon>Eubacteriales</taxon>
        <taxon>Oscillospiraceae</taxon>
        <taxon>Ruminococcus</taxon>
    </lineage>
</organism>
<dbReference type="AlphaFoldDB" id="E6UAA2"/>
<dbReference type="HOGENOM" id="CLU_175375_0_0_9"/>
<name>E6UAA2_RUMA7</name>
<dbReference type="eggNOG" id="ENOG5033FJQ">
    <property type="taxonomic scope" value="Bacteria"/>
</dbReference>